<evidence type="ECO:0000313" key="2">
    <source>
        <dbReference type="Proteomes" id="UP000276834"/>
    </source>
</evidence>
<reference evidence="1 2" key="1">
    <citation type="journal article" date="2018" name="Proc. R. Soc. B">
        <title>A non-coding region near Follistatin controls head colour polymorphism in the Gouldian finch.</title>
        <authorList>
            <person name="Toomey M.B."/>
            <person name="Marques C.I."/>
            <person name="Andrade P."/>
            <person name="Araujo P.M."/>
            <person name="Sabatino S."/>
            <person name="Gazda M.A."/>
            <person name="Afonso S."/>
            <person name="Lopes R.J."/>
            <person name="Corbo J.C."/>
            <person name="Carneiro M."/>
        </authorList>
    </citation>
    <scope>NUCLEOTIDE SEQUENCE [LARGE SCALE GENOMIC DNA]</scope>
    <source>
        <strain evidence="1">Red01</strain>
        <tissue evidence="1">Muscle</tissue>
    </source>
</reference>
<gene>
    <name evidence="1" type="ORF">DV515_00011737</name>
</gene>
<sequence>MYGKGKSNSSVPSDSQAREKAFHFGVFANSFGAQEAESLGLDFSHSKAYVLLERGSSEEPQSGHLLKSKDII</sequence>
<evidence type="ECO:0000313" key="1">
    <source>
        <dbReference type="EMBL" id="RLV97486.1"/>
    </source>
</evidence>
<accession>A0A3L8S5E7</accession>
<protein>
    <submittedName>
        <fullName evidence="1">Uncharacterized protein</fullName>
    </submittedName>
</protein>
<organism evidence="1 2">
    <name type="scientific">Chloebia gouldiae</name>
    <name type="common">Gouldian finch</name>
    <name type="synonym">Erythrura gouldiae</name>
    <dbReference type="NCBI Taxonomy" id="44316"/>
    <lineage>
        <taxon>Eukaryota</taxon>
        <taxon>Metazoa</taxon>
        <taxon>Chordata</taxon>
        <taxon>Craniata</taxon>
        <taxon>Vertebrata</taxon>
        <taxon>Euteleostomi</taxon>
        <taxon>Archelosauria</taxon>
        <taxon>Archosauria</taxon>
        <taxon>Dinosauria</taxon>
        <taxon>Saurischia</taxon>
        <taxon>Theropoda</taxon>
        <taxon>Coelurosauria</taxon>
        <taxon>Aves</taxon>
        <taxon>Neognathae</taxon>
        <taxon>Neoaves</taxon>
        <taxon>Telluraves</taxon>
        <taxon>Australaves</taxon>
        <taxon>Passeriformes</taxon>
        <taxon>Passeroidea</taxon>
        <taxon>Passeridae</taxon>
        <taxon>Chloebia</taxon>
    </lineage>
</organism>
<dbReference type="AlphaFoldDB" id="A0A3L8S5E7"/>
<dbReference type="EMBL" id="QUSF01000057">
    <property type="protein sequence ID" value="RLV97486.1"/>
    <property type="molecule type" value="Genomic_DNA"/>
</dbReference>
<comment type="caution">
    <text evidence="1">The sequence shown here is derived from an EMBL/GenBank/DDBJ whole genome shotgun (WGS) entry which is preliminary data.</text>
</comment>
<dbReference type="Proteomes" id="UP000276834">
    <property type="component" value="Unassembled WGS sequence"/>
</dbReference>
<keyword evidence="2" id="KW-1185">Reference proteome</keyword>
<proteinExistence type="predicted"/>
<dbReference type="OrthoDB" id="5600002at2759"/>
<name>A0A3L8S5E7_CHLGU</name>